<dbReference type="SUPFAM" id="SSF82171">
    <property type="entry name" value="DPP6 N-terminal domain-like"/>
    <property type="match status" value="1"/>
</dbReference>
<feature type="signal peptide" evidence="1">
    <location>
        <begin position="1"/>
        <end position="21"/>
    </location>
</feature>
<evidence type="ECO:0000256" key="1">
    <source>
        <dbReference type="SAM" id="SignalP"/>
    </source>
</evidence>
<keyword evidence="1" id="KW-0732">Signal</keyword>
<feature type="domain" description="Peptidase S9 prolyl oligopeptidase catalytic" evidence="2">
    <location>
        <begin position="544"/>
        <end position="732"/>
    </location>
</feature>
<gene>
    <name evidence="4" type="ORF">ACFS7Y_10720</name>
</gene>
<evidence type="ECO:0000313" key="4">
    <source>
        <dbReference type="EMBL" id="MFD2967865.1"/>
    </source>
</evidence>
<dbReference type="PANTHER" id="PTHR11731:SF118">
    <property type="entry name" value="BLR1971 PROTEIN"/>
    <property type="match status" value="1"/>
</dbReference>
<name>A0ABW6BGP2_9SPHI</name>
<sequence length="747" mass="84529">MYNKYFQLLVFLVGTASASMAQGTVDDYKRAQELRGKISNKVYHVPTQIQWNESGTLAWYEKNTASGKNYVLVDPVAKTKSPLFELKALTDALQAATGKPVDERAISTERMKLVDKNPLELVYDGYTWAWDRTAEKLQKKEEVKNDRRGGYWGQRFDDSKAEPIESPDKSQVAYIKNSNIYVAKKGDPKSERQLTFDGSTGEYYAAHLHWSPDGKKIATSKVRKAEVRILTLLESSPLDQLQPKLQTRDYPKPGDALSQYCPVVYNLEKNSLFQTDKALIDNQFSVSRIDWRDDSRAITFEFNKRGHQQYAVVELDAVVGASKYLINETNKTFIDYSGKRYRFDIQDGKEIIWASERDGWNHLYLYDGQTGAVKKQITKGEWVVRRVVSVDTTAREIVFEASGKNKGQDPYFTHYYRIDFDGKNMKELTNENANHTGYFSPGSAYFVDVFSRIDQAPQAVLRDQSGKVLMPLEQADEQALLATGWKAPEVFTSKARDGKTDIWGIIIRPTNFDPQKKYPVIEYIYAGPHSSFVPKTFIPNPSGMQELAELGFIVVQIDGMGTSNRSKAFQDVCWKNLKDAGFPDRILWMKDAAKKYPSMDLEHVGIYGTSAGGQSSTAAVLFHPEFYKVAVSSCGCHDNRMDKIWWNEQWMGWPIGPEYAASSNIEHASNLEGKLMLIVGELDDNVDPSSTYQLTNALIKANKDHELILVPGMGHSSGGDYGEKKRRDFFVKHLLGTNPPAWNNNAK</sequence>
<evidence type="ECO:0000313" key="5">
    <source>
        <dbReference type="Proteomes" id="UP001597525"/>
    </source>
</evidence>
<dbReference type="SUPFAM" id="SSF53474">
    <property type="entry name" value="alpha/beta-Hydrolases"/>
    <property type="match status" value="1"/>
</dbReference>
<dbReference type="PANTHER" id="PTHR11731">
    <property type="entry name" value="PROTEASE FAMILY S9B,C DIPEPTIDYL-PEPTIDASE IV-RELATED"/>
    <property type="match status" value="1"/>
</dbReference>
<dbReference type="InterPro" id="IPR002469">
    <property type="entry name" value="Peptidase_S9B_N"/>
</dbReference>
<organism evidence="4 5">
    <name type="scientific">Sphingobacterium bambusae</name>
    <dbReference type="NCBI Taxonomy" id="662858"/>
    <lineage>
        <taxon>Bacteria</taxon>
        <taxon>Pseudomonadati</taxon>
        <taxon>Bacteroidota</taxon>
        <taxon>Sphingobacteriia</taxon>
        <taxon>Sphingobacteriales</taxon>
        <taxon>Sphingobacteriaceae</taxon>
        <taxon>Sphingobacterium</taxon>
    </lineage>
</organism>
<dbReference type="InterPro" id="IPR001375">
    <property type="entry name" value="Peptidase_S9_cat"/>
</dbReference>
<dbReference type="EMBL" id="JBHUPB010000007">
    <property type="protein sequence ID" value="MFD2967865.1"/>
    <property type="molecule type" value="Genomic_DNA"/>
</dbReference>
<feature type="domain" description="Dipeptidylpeptidase IV N-terminal" evidence="3">
    <location>
        <begin position="165"/>
        <end position="455"/>
    </location>
</feature>
<evidence type="ECO:0000259" key="2">
    <source>
        <dbReference type="Pfam" id="PF00326"/>
    </source>
</evidence>
<protein>
    <submittedName>
        <fullName evidence="4">DPP IV N-terminal domain-containing protein</fullName>
    </submittedName>
</protein>
<proteinExistence type="predicted"/>
<keyword evidence="5" id="KW-1185">Reference proteome</keyword>
<evidence type="ECO:0000259" key="3">
    <source>
        <dbReference type="Pfam" id="PF00930"/>
    </source>
</evidence>
<dbReference type="RefSeq" id="WP_320183141.1">
    <property type="nucleotide sequence ID" value="NZ_CP138332.1"/>
</dbReference>
<dbReference type="Pfam" id="PF00930">
    <property type="entry name" value="DPPIV_N"/>
    <property type="match status" value="1"/>
</dbReference>
<dbReference type="Gene3D" id="2.140.10.30">
    <property type="entry name" value="Dipeptidylpeptidase IV, N-terminal domain"/>
    <property type="match status" value="1"/>
</dbReference>
<comment type="caution">
    <text evidence="4">The sequence shown here is derived from an EMBL/GenBank/DDBJ whole genome shotgun (WGS) entry which is preliminary data.</text>
</comment>
<reference evidence="5" key="1">
    <citation type="journal article" date="2019" name="Int. J. Syst. Evol. Microbiol.">
        <title>The Global Catalogue of Microorganisms (GCM) 10K type strain sequencing project: providing services to taxonomists for standard genome sequencing and annotation.</title>
        <authorList>
            <consortium name="The Broad Institute Genomics Platform"/>
            <consortium name="The Broad Institute Genome Sequencing Center for Infectious Disease"/>
            <person name="Wu L."/>
            <person name="Ma J."/>
        </authorList>
    </citation>
    <scope>NUCLEOTIDE SEQUENCE [LARGE SCALE GENOMIC DNA]</scope>
    <source>
        <strain evidence="5">KCTC 22814</strain>
    </source>
</reference>
<dbReference type="Gene3D" id="3.40.50.1820">
    <property type="entry name" value="alpha/beta hydrolase"/>
    <property type="match status" value="1"/>
</dbReference>
<dbReference type="InterPro" id="IPR050278">
    <property type="entry name" value="Serine_Prot_S9B/DPPIV"/>
</dbReference>
<dbReference type="Pfam" id="PF00326">
    <property type="entry name" value="Peptidase_S9"/>
    <property type="match status" value="1"/>
</dbReference>
<dbReference type="InterPro" id="IPR029058">
    <property type="entry name" value="AB_hydrolase_fold"/>
</dbReference>
<dbReference type="Proteomes" id="UP001597525">
    <property type="component" value="Unassembled WGS sequence"/>
</dbReference>
<accession>A0ABW6BGP2</accession>
<feature type="chain" id="PRO_5047227624" evidence="1">
    <location>
        <begin position="22"/>
        <end position="747"/>
    </location>
</feature>